<dbReference type="Pfam" id="PF12010">
    <property type="entry name" value="DUF3502"/>
    <property type="match status" value="1"/>
</dbReference>
<feature type="region of interest" description="Disordered" evidence="1">
    <location>
        <begin position="28"/>
        <end position="59"/>
    </location>
</feature>
<dbReference type="Proteomes" id="UP000275368">
    <property type="component" value="Chromosome"/>
</dbReference>
<reference evidence="4 5" key="1">
    <citation type="submission" date="2018-11" db="EMBL/GenBank/DDBJ databases">
        <title>Complete genome sequence of Paenibacillus baekrokdamisoli strain KCTC 33723.</title>
        <authorList>
            <person name="Kang S.W."/>
            <person name="Lee K.C."/>
            <person name="Kim K.K."/>
            <person name="Kim J.S."/>
            <person name="Kim D.S."/>
            <person name="Ko S.H."/>
            <person name="Yang S.H."/>
            <person name="Lee J.S."/>
        </authorList>
    </citation>
    <scope>NUCLEOTIDE SEQUENCE [LARGE SCALE GENOMIC DNA]</scope>
    <source>
        <strain evidence="4 5">KCTC 33723</strain>
    </source>
</reference>
<sequence length="527" mass="58195">MRFSKKALAWALISVFAFSMVLTGCGSNNNNNKTSTTDTKETPSQPANKPANETPTASEPAKLAPVELNWYLPAAPQKDTKLVEQALNDYLKDKINATVHLNFVDWGSWKDKFPILLAAGSNVDIMFTAGWSQFPQSVAKGYFADITDMLPKYAPKTVENLPKVLFEGARVAGKIYAIPTSKEIAHTNGFGYSTELAKKYGLEEQLKKFQTTIPTLEDLEPILAAVKAQDSNVSPLGGVASMDFAMTFLDFDPVGDQNIPGKLYKNKDTIVVNEYETPEYKAILNTMHKYYQAGYVRKDATIVKDATPDRKGKKVFLVGGTTKPLANEEIGASYGYELEQFSITTPFITSNDTQGSMNAVVASSKNPERALMFLELVNTDPIVNNILNYGVEGTHYVKTDVDNVIDFAPGLTGQNSGYFPNAFWEFGNQFLNHFMKGQNTKKWDLFKAYNESGVPSKILGFNFDAEPVKTEIAAVANVKDELWPSIATGTVDSEVFLPKLIARMKQAGLDKIIAEKQKQIDAWLLAK</sequence>
<dbReference type="KEGG" id="pbk:Back11_36680"/>
<dbReference type="OrthoDB" id="7936627at2"/>
<feature type="compositionally biased region" description="Low complexity" evidence="1">
    <location>
        <begin position="28"/>
        <end position="37"/>
    </location>
</feature>
<evidence type="ECO:0000256" key="1">
    <source>
        <dbReference type="SAM" id="MobiDB-lite"/>
    </source>
</evidence>
<feature type="domain" description="DUF3502" evidence="3">
    <location>
        <begin position="458"/>
        <end position="524"/>
    </location>
</feature>
<keyword evidence="5" id="KW-1185">Reference proteome</keyword>
<evidence type="ECO:0000313" key="4">
    <source>
        <dbReference type="EMBL" id="BBH22323.1"/>
    </source>
</evidence>
<dbReference type="InterPro" id="IPR050490">
    <property type="entry name" value="Bact_solute-bd_prot1"/>
</dbReference>
<evidence type="ECO:0000313" key="5">
    <source>
        <dbReference type="Proteomes" id="UP000275368"/>
    </source>
</evidence>
<dbReference type="SUPFAM" id="SSF53850">
    <property type="entry name" value="Periplasmic binding protein-like II"/>
    <property type="match status" value="1"/>
</dbReference>
<dbReference type="InterPro" id="IPR022627">
    <property type="entry name" value="DUF3502"/>
</dbReference>
<proteinExistence type="predicted"/>
<dbReference type="Gene3D" id="3.40.190.10">
    <property type="entry name" value="Periplasmic binding protein-like II"/>
    <property type="match status" value="1"/>
</dbReference>
<organism evidence="4 5">
    <name type="scientific">Paenibacillus baekrokdamisoli</name>
    <dbReference type="NCBI Taxonomy" id="1712516"/>
    <lineage>
        <taxon>Bacteria</taxon>
        <taxon>Bacillati</taxon>
        <taxon>Bacillota</taxon>
        <taxon>Bacilli</taxon>
        <taxon>Bacillales</taxon>
        <taxon>Paenibacillaceae</taxon>
        <taxon>Paenibacillus</taxon>
    </lineage>
</organism>
<evidence type="ECO:0000256" key="2">
    <source>
        <dbReference type="SAM" id="SignalP"/>
    </source>
</evidence>
<feature type="compositionally biased region" description="Polar residues" evidence="1">
    <location>
        <begin position="43"/>
        <end position="57"/>
    </location>
</feature>
<dbReference type="InterPro" id="IPR006059">
    <property type="entry name" value="SBP"/>
</dbReference>
<dbReference type="PANTHER" id="PTHR43649:SF17">
    <property type="entry name" value="ABC TRANSPORTER SOLUTE BINDING PROTEIN-SUGAR TRANSPORT"/>
    <property type="match status" value="1"/>
</dbReference>
<accession>A0A3G9JBM1</accession>
<dbReference type="EMBL" id="AP019308">
    <property type="protein sequence ID" value="BBH22323.1"/>
    <property type="molecule type" value="Genomic_DNA"/>
</dbReference>
<gene>
    <name evidence="4" type="ORF">Back11_36680</name>
</gene>
<feature type="signal peptide" evidence="2">
    <location>
        <begin position="1"/>
        <end position="19"/>
    </location>
</feature>
<name>A0A3G9JBM1_9BACL</name>
<protein>
    <submittedName>
        <fullName evidence="4">ABC transporter substrate-binding protein</fullName>
    </submittedName>
</protein>
<feature type="chain" id="PRO_5043814568" evidence="2">
    <location>
        <begin position="20"/>
        <end position="527"/>
    </location>
</feature>
<dbReference type="PROSITE" id="PS51257">
    <property type="entry name" value="PROKAR_LIPOPROTEIN"/>
    <property type="match status" value="1"/>
</dbReference>
<dbReference type="AlphaFoldDB" id="A0A3G9JBM1"/>
<evidence type="ECO:0000259" key="3">
    <source>
        <dbReference type="Pfam" id="PF12010"/>
    </source>
</evidence>
<dbReference type="RefSeq" id="WP_125660239.1">
    <property type="nucleotide sequence ID" value="NZ_AP019308.1"/>
</dbReference>
<keyword evidence="2" id="KW-0732">Signal</keyword>
<dbReference type="Pfam" id="PF01547">
    <property type="entry name" value="SBP_bac_1"/>
    <property type="match status" value="1"/>
</dbReference>
<dbReference type="PANTHER" id="PTHR43649">
    <property type="entry name" value="ARABINOSE-BINDING PROTEIN-RELATED"/>
    <property type="match status" value="1"/>
</dbReference>